<evidence type="ECO:0000313" key="2">
    <source>
        <dbReference type="Proteomes" id="UP000237631"/>
    </source>
</evidence>
<dbReference type="OrthoDB" id="3650460at2759"/>
<keyword evidence="2" id="KW-1185">Reference proteome</keyword>
<dbReference type="AlphaFoldDB" id="A0A2S6CIK8"/>
<dbReference type="STRING" id="357750.A0A2S6CIK8"/>
<name>A0A2S6CIK8_9PEZI</name>
<evidence type="ECO:0000313" key="1">
    <source>
        <dbReference type="EMBL" id="PPJ59565.1"/>
    </source>
</evidence>
<protein>
    <recommendedName>
        <fullName evidence="3">BTB domain-containing protein</fullName>
    </recommendedName>
</protein>
<dbReference type="Proteomes" id="UP000237631">
    <property type="component" value="Unassembled WGS sequence"/>
</dbReference>
<evidence type="ECO:0008006" key="3">
    <source>
        <dbReference type="Google" id="ProtNLM"/>
    </source>
</evidence>
<organism evidence="1 2">
    <name type="scientific">Cercospora berteroae</name>
    <dbReference type="NCBI Taxonomy" id="357750"/>
    <lineage>
        <taxon>Eukaryota</taxon>
        <taxon>Fungi</taxon>
        <taxon>Dikarya</taxon>
        <taxon>Ascomycota</taxon>
        <taxon>Pezizomycotina</taxon>
        <taxon>Dothideomycetes</taxon>
        <taxon>Dothideomycetidae</taxon>
        <taxon>Mycosphaerellales</taxon>
        <taxon>Mycosphaerellaceae</taxon>
        <taxon>Cercospora</taxon>
    </lineage>
</organism>
<dbReference type="EMBL" id="PNEN01000374">
    <property type="protein sequence ID" value="PPJ59565.1"/>
    <property type="molecule type" value="Genomic_DNA"/>
</dbReference>
<accession>A0A2S6CIK8</accession>
<gene>
    <name evidence="1" type="ORF">CBER1_11690</name>
</gene>
<reference evidence="2" key="1">
    <citation type="journal article" date="2017" name="bioRxiv">
        <title>Conservation of a gene cluster reveals novel cercosporin biosynthetic mechanisms and extends production to the genus Colletotrichum.</title>
        <authorList>
            <person name="de Jonge R."/>
            <person name="Ebert M.K."/>
            <person name="Huitt-Roehl C.R."/>
            <person name="Pal P."/>
            <person name="Suttle J.C."/>
            <person name="Spanner R.E."/>
            <person name="Neubauer J.D."/>
            <person name="Jurick W.M.II."/>
            <person name="Stott K.A."/>
            <person name="Secor G.A."/>
            <person name="Thomma B.P.H.J."/>
            <person name="Van de Peer Y."/>
            <person name="Townsend C.A."/>
            <person name="Bolton M.D."/>
        </authorList>
    </citation>
    <scope>NUCLEOTIDE SEQUENCE [LARGE SCALE GENOMIC DNA]</scope>
    <source>
        <strain evidence="2">CBS538.71</strain>
    </source>
</reference>
<comment type="caution">
    <text evidence="1">The sequence shown here is derived from an EMBL/GenBank/DDBJ whole genome shotgun (WGS) entry which is preliminary data.</text>
</comment>
<sequence>MACKPFSTEEVVFDPQGDLILIVNGYTGLQRFLVASHAFALACKPWADMIRYQGILGREAGNQPSQIKFEDDDAAALEILLNIAHLRFRQIPDKLEFQQLLALSILTDKYQATPLISPWMQQWASNLHNLVQGPGHEEFSWIAWDFGMEEEFEQLSARITLNATIDHEGNCVVGETTASAQHLPPGLVDSVFDVRAVTLDRLLAIPYERADRISSSSARDTFCKKRNGKECDALSFGSLVLQLSQLGLWPSRLTNVDISLSIIELASALKRIKIHSYPHDSVDRYQNYYNEYVDLDDQCSSFGRMPQQIDAVLREIPSSVTSAHREHIKHQLGHL</sequence>
<proteinExistence type="predicted"/>